<feature type="region of interest" description="Disordered" evidence="1">
    <location>
        <begin position="124"/>
        <end position="152"/>
    </location>
</feature>
<dbReference type="AlphaFoldDB" id="A0AAP0B5X6"/>
<proteinExistence type="predicted"/>
<dbReference type="GO" id="GO:0005737">
    <property type="term" value="C:cytoplasm"/>
    <property type="evidence" value="ECO:0007669"/>
    <property type="project" value="TreeGrafter"/>
</dbReference>
<organism evidence="2 3">
    <name type="scientific">Platanthera zijinensis</name>
    <dbReference type="NCBI Taxonomy" id="2320716"/>
    <lineage>
        <taxon>Eukaryota</taxon>
        <taxon>Viridiplantae</taxon>
        <taxon>Streptophyta</taxon>
        <taxon>Embryophyta</taxon>
        <taxon>Tracheophyta</taxon>
        <taxon>Spermatophyta</taxon>
        <taxon>Magnoliopsida</taxon>
        <taxon>Liliopsida</taxon>
        <taxon>Asparagales</taxon>
        <taxon>Orchidaceae</taxon>
        <taxon>Orchidoideae</taxon>
        <taxon>Orchideae</taxon>
        <taxon>Orchidinae</taxon>
        <taxon>Platanthera</taxon>
    </lineage>
</organism>
<dbReference type="Proteomes" id="UP001418222">
    <property type="component" value="Unassembled WGS sequence"/>
</dbReference>
<reference evidence="2 3" key="1">
    <citation type="journal article" date="2022" name="Nat. Plants">
        <title>Genomes of leafy and leafless Platanthera orchids illuminate the evolution of mycoheterotrophy.</title>
        <authorList>
            <person name="Li M.H."/>
            <person name="Liu K.W."/>
            <person name="Li Z."/>
            <person name="Lu H.C."/>
            <person name="Ye Q.L."/>
            <person name="Zhang D."/>
            <person name="Wang J.Y."/>
            <person name="Li Y.F."/>
            <person name="Zhong Z.M."/>
            <person name="Liu X."/>
            <person name="Yu X."/>
            <person name="Liu D.K."/>
            <person name="Tu X.D."/>
            <person name="Liu B."/>
            <person name="Hao Y."/>
            <person name="Liao X.Y."/>
            <person name="Jiang Y.T."/>
            <person name="Sun W.H."/>
            <person name="Chen J."/>
            <person name="Chen Y.Q."/>
            <person name="Ai Y."/>
            <person name="Zhai J.W."/>
            <person name="Wu S.S."/>
            <person name="Zhou Z."/>
            <person name="Hsiao Y.Y."/>
            <person name="Wu W.L."/>
            <person name="Chen Y.Y."/>
            <person name="Lin Y.F."/>
            <person name="Hsu J.L."/>
            <person name="Li C.Y."/>
            <person name="Wang Z.W."/>
            <person name="Zhao X."/>
            <person name="Zhong W.Y."/>
            <person name="Ma X.K."/>
            <person name="Ma L."/>
            <person name="Huang J."/>
            <person name="Chen G.Z."/>
            <person name="Huang M.Z."/>
            <person name="Huang L."/>
            <person name="Peng D.H."/>
            <person name="Luo Y.B."/>
            <person name="Zou S.Q."/>
            <person name="Chen S.P."/>
            <person name="Lan S."/>
            <person name="Tsai W.C."/>
            <person name="Van de Peer Y."/>
            <person name="Liu Z.J."/>
        </authorList>
    </citation>
    <scope>NUCLEOTIDE SEQUENCE [LARGE SCALE GENOMIC DNA]</scope>
    <source>
        <strain evidence="2">Lor287</strain>
    </source>
</reference>
<sequence length="152" mass="16954">MWRELQRIRIPYLDTAGVTDGSRMMMEEDLTARAKRLLEMRCDAQADRAAKSLATVTVAIDGPVSKARRVQRNVEKLDMMKPNSSNHMHYSSVNKNKQRRQLPVVVTRKWEIFDLSLTVRAAAGGGPAGRFAGSRQPRRGSPVRPAAAPVGR</sequence>
<dbReference type="EMBL" id="JBBWWQ010000015">
    <property type="protein sequence ID" value="KAK8929057.1"/>
    <property type="molecule type" value="Genomic_DNA"/>
</dbReference>
<dbReference type="GO" id="GO:0051087">
    <property type="term" value="F:protein-folding chaperone binding"/>
    <property type="evidence" value="ECO:0007669"/>
    <property type="project" value="InterPro"/>
</dbReference>
<evidence type="ECO:0000313" key="3">
    <source>
        <dbReference type="Proteomes" id="UP001418222"/>
    </source>
</evidence>
<dbReference type="PANTHER" id="PTHR12329">
    <property type="entry name" value="BCL2-ASSOCIATED ATHANOGENE"/>
    <property type="match status" value="1"/>
</dbReference>
<protein>
    <submittedName>
        <fullName evidence="2">Uncharacterized protein</fullName>
    </submittedName>
</protein>
<keyword evidence="3" id="KW-1185">Reference proteome</keyword>
<accession>A0AAP0B5X6</accession>
<evidence type="ECO:0000313" key="2">
    <source>
        <dbReference type="EMBL" id="KAK8929057.1"/>
    </source>
</evidence>
<dbReference type="PANTHER" id="PTHR12329:SF11">
    <property type="entry name" value="BAG FAMILY MOLECULAR CHAPERONE REGULATOR 1"/>
    <property type="match status" value="1"/>
</dbReference>
<comment type="caution">
    <text evidence="2">The sequence shown here is derived from an EMBL/GenBank/DDBJ whole genome shotgun (WGS) entry which is preliminary data.</text>
</comment>
<dbReference type="InterPro" id="IPR039773">
    <property type="entry name" value="BAG_chaperone_regulator"/>
</dbReference>
<gene>
    <name evidence="2" type="ORF">KSP39_PZI017210</name>
</gene>
<evidence type="ECO:0000256" key="1">
    <source>
        <dbReference type="SAM" id="MobiDB-lite"/>
    </source>
</evidence>
<dbReference type="GO" id="GO:0000774">
    <property type="term" value="F:adenyl-nucleotide exchange factor activity"/>
    <property type="evidence" value="ECO:0007669"/>
    <property type="project" value="TreeGrafter"/>
</dbReference>
<name>A0AAP0B5X6_9ASPA</name>
<dbReference type="GO" id="GO:0050821">
    <property type="term" value="P:protein stabilization"/>
    <property type="evidence" value="ECO:0007669"/>
    <property type="project" value="TreeGrafter"/>
</dbReference>